<dbReference type="RefSeq" id="WP_349139199.1">
    <property type="nucleotide sequence ID" value="NZ_JBBMFT010000001.1"/>
</dbReference>
<feature type="transmembrane region" description="Helical" evidence="1">
    <location>
        <begin position="89"/>
        <end position="111"/>
    </location>
</feature>
<reference evidence="2 3" key="1">
    <citation type="submission" date="2024-03" db="EMBL/GenBank/DDBJ databases">
        <title>Human intestinal bacterial collection.</title>
        <authorList>
            <person name="Pauvert C."/>
            <person name="Hitch T.C.A."/>
            <person name="Clavel T."/>
        </authorList>
    </citation>
    <scope>NUCLEOTIDE SEQUENCE [LARGE SCALE GENOMIC DNA]</scope>
    <source>
        <strain evidence="2 3">CLA-AP-H34</strain>
    </source>
</reference>
<dbReference type="EMBL" id="JBBMFT010000001">
    <property type="protein sequence ID" value="MEQ2455511.1"/>
    <property type="molecule type" value="Genomic_DNA"/>
</dbReference>
<keyword evidence="1" id="KW-0812">Transmembrane</keyword>
<sequence>MITNTWLVWAMIVGWAGLSIWLANNTRVGKFLGFVNMGLLGGVVLSNIGVAPITSDAYSIVDNYFVPIGIVLMLFMCDLRKLGKCGPKVVGAMVLSAAVIFLACMGGAMIFDLGDETWKFAAISIGDFVGNMQTAAGVATSVDISSENMTFFTAATAIPWVVYSLLAYMVGKSFIPKFLVSYKDVDTGMKLTAEEHAAALEKLNRKEVMLNINETAVVLGAAVAIAGIGNWLGEVTGFYSIVFYATIGILVANFTPIHKCVVNDYLATLIFAMYMFKTGCGAHWSKIASVPWQLFLYLIFIYVASAVLLILVSKLIRMPWEYGLMAHMACIGGPVSTPPLAKLYGWSDLVLPGIIIAVLGQVAGSYLGVFGGSLLRMMGF</sequence>
<accession>A0ABV1EPF8</accession>
<feature type="transmembrane region" description="Helical" evidence="1">
    <location>
        <begin position="57"/>
        <end position="77"/>
    </location>
</feature>
<feature type="transmembrane region" description="Helical" evidence="1">
    <location>
        <begin position="151"/>
        <end position="171"/>
    </location>
</feature>
<feature type="transmembrane region" description="Helical" evidence="1">
    <location>
        <begin position="212"/>
        <end position="232"/>
    </location>
</feature>
<dbReference type="PANTHER" id="PTHR34289:SF8">
    <property type="entry name" value="DUF819 DOMAIN-CONTAINING PROTEIN"/>
    <property type="match status" value="1"/>
</dbReference>
<dbReference type="InterPro" id="IPR008537">
    <property type="entry name" value="DUF819"/>
</dbReference>
<feature type="transmembrane region" description="Helical" evidence="1">
    <location>
        <begin position="353"/>
        <end position="375"/>
    </location>
</feature>
<gene>
    <name evidence="2" type="ORF">WMO45_03170</name>
</gene>
<feature type="transmembrane region" description="Helical" evidence="1">
    <location>
        <begin position="290"/>
        <end position="312"/>
    </location>
</feature>
<feature type="transmembrane region" description="Helical" evidence="1">
    <location>
        <begin position="31"/>
        <end position="51"/>
    </location>
</feature>
<dbReference type="Pfam" id="PF05684">
    <property type="entry name" value="DUF819"/>
    <property type="match status" value="1"/>
</dbReference>
<dbReference type="Proteomes" id="UP001440599">
    <property type="component" value="Unassembled WGS sequence"/>
</dbReference>
<keyword evidence="3" id="KW-1185">Reference proteome</keyword>
<comment type="caution">
    <text evidence="2">The sequence shown here is derived from an EMBL/GenBank/DDBJ whole genome shotgun (WGS) entry which is preliminary data.</text>
</comment>
<organism evidence="2 3">
    <name type="scientific">Flavonifractor hominis</name>
    <dbReference type="NCBI Taxonomy" id="3133178"/>
    <lineage>
        <taxon>Bacteria</taxon>
        <taxon>Bacillati</taxon>
        <taxon>Bacillota</taxon>
        <taxon>Clostridia</taxon>
        <taxon>Eubacteriales</taxon>
        <taxon>Oscillospiraceae</taxon>
        <taxon>Flavonifractor</taxon>
    </lineage>
</organism>
<dbReference type="PANTHER" id="PTHR34289">
    <property type="entry name" value="PROTEIN, PUTATIVE (DUF819)-RELATED"/>
    <property type="match status" value="1"/>
</dbReference>
<proteinExistence type="predicted"/>
<feature type="transmembrane region" description="Helical" evidence="1">
    <location>
        <begin position="238"/>
        <end position="258"/>
    </location>
</feature>
<name>A0ABV1EPF8_9FIRM</name>
<evidence type="ECO:0000256" key="1">
    <source>
        <dbReference type="SAM" id="Phobius"/>
    </source>
</evidence>
<protein>
    <submittedName>
        <fullName evidence="2">DUF819 family protein</fullName>
    </submittedName>
</protein>
<feature type="transmembrane region" description="Helical" evidence="1">
    <location>
        <begin position="6"/>
        <end position="24"/>
    </location>
</feature>
<evidence type="ECO:0000313" key="2">
    <source>
        <dbReference type="EMBL" id="MEQ2455511.1"/>
    </source>
</evidence>
<keyword evidence="1" id="KW-1133">Transmembrane helix</keyword>
<evidence type="ECO:0000313" key="3">
    <source>
        <dbReference type="Proteomes" id="UP001440599"/>
    </source>
</evidence>
<keyword evidence="1" id="KW-0472">Membrane</keyword>